<dbReference type="EMBL" id="JADGJD010000540">
    <property type="protein sequence ID" value="KAJ3050218.1"/>
    <property type="molecule type" value="Genomic_DNA"/>
</dbReference>
<proteinExistence type="predicted"/>
<gene>
    <name evidence="3" type="primary">CLEC16A</name>
    <name evidence="3" type="ORF">HK097_008811</name>
</gene>
<name>A0AAD5X513_9FUNG</name>
<evidence type="ECO:0000313" key="4">
    <source>
        <dbReference type="Proteomes" id="UP001212841"/>
    </source>
</evidence>
<dbReference type="Proteomes" id="UP001212841">
    <property type="component" value="Unassembled WGS sequence"/>
</dbReference>
<evidence type="ECO:0000259" key="2">
    <source>
        <dbReference type="Pfam" id="PF09758"/>
    </source>
</evidence>
<feature type="domain" description="FPL" evidence="2">
    <location>
        <begin position="103"/>
        <end position="229"/>
    </location>
</feature>
<dbReference type="AlphaFoldDB" id="A0AAD5X513"/>
<organism evidence="3 4">
    <name type="scientific">Rhizophlyctis rosea</name>
    <dbReference type="NCBI Taxonomy" id="64517"/>
    <lineage>
        <taxon>Eukaryota</taxon>
        <taxon>Fungi</taxon>
        <taxon>Fungi incertae sedis</taxon>
        <taxon>Chytridiomycota</taxon>
        <taxon>Chytridiomycota incertae sedis</taxon>
        <taxon>Chytridiomycetes</taxon>
        <taxon>Rhizophlyctidales</taxon>
        <taxon>Rhizophlyctidaceae</taxon>
        <taxon>Rhizophlyctis</taxon>
    </lineage>
</organism>
<keyword evidence="4" id="KW-1185">Reference proteome</keyword>
<dbReference type="GO" id="GO:0016197">
    <property type="term" value="P:endosomal transport"/>
    <property type="evidence" value="ECO:0007669"/>
    <property type="project" value="TreeGrafter"/>
</dbReference>
<dbReference type="GO" id="GO:0006914">
    <property type="term" value="P:autophagy"/>
    <property type="evidence" value="ECO:0007669"/>
    <property type="project" value="UniProtKB-KW"/>
</dbReference>
<dbReference type="PANTHER" id="PTHR21481">
    <property type="entry name" value="PROTEIN CLEC16A"/>
    <property type="match status" value="1"/>
</dbReference>
<dbReference type="PANTHER" id="PTHR21481:SF0">
    <property type="entry name" value="PROTEIN CLEC16A"/>
    <property type="match status" value="1"/>
</dbReference>
<dbReference type="GO" id="GO:0007034">
    <property type="term" value="P:vacuolar transport"/>
    <property type="evidence" value="ECO:0007669"/>
    <property type="project" value="TreeGrafter"/>
</dbReference>
<dbReference type="GO" id="GO:1901096">
    <property type="term" value="P:regulation of autophagosome maturation"/>
    <property type="evidence" value="ECO:0007669"/>
    <property type="project" value="TreeGrafter"/>
</dbReference>
<dbReference type="GO" id="GO:0005770">
    <property type="term" value="C:late endosome"/>
    <property type="evidence" value="ECO:0007669"/>
    <property type="project" value="TreeGrafter"/>
</dbReference>
<dbReference type="GO" id="GO:0005794">
    <property type="term" value="C:Golgi apparatus"/>
    <property type="evidence" value="ECO:0007669"/>
    <property type="project" value="TreeGrafter"/>
</dbReference>
<accession>A0AAD5X513</accession>
<keyword evidence="1" id="KW-0072">Autophagy</keyword>
<dbReference type="InterPro" id="IPR019155">
    <property type="entry name" value="CLEC16A/TT9_N"/>
</dbReference>
<dbReference type="InterPro" id="IPR039272">
    <property type="entry name" value="CLEC16A/TT9"/>
</dbReference>
<reference evidence="3" key="1">
    <citation type="submission" date="2020-05" db="EMBL/GenBank/DDBJ databases">
        <title>Phylogenomic resolution of chytrid fungi.</title>
        <authorList>
            <person name="Stajich J.E."/>
            <person name="Amses K."/>
            <person name="Simmons R."/>
            <person name="Seto K."/>
            <person name="Myers J."/>
            <person name="Bonds A."/>
            <person name="Quandt C.A."/>
            <person name="Barry K."/>
            <person name="Liu P."/>
            <person name="Grigoriev I."/>
            <person name="Longcore J.E."/>
            <person name="James T.Y."/>
        </authorList>
    </citation>
    <scope>NUCLEOTIDE SEQUENCE</scope>
    <source>
        <strain evidence="3">JEL0318</strain>
    </source>
</reference>
<dbReference type="Pfam" id="PF09758">
    <property type="entry name" value="FPL"/>
    <property type="match status" value="1"/>
</dbReference>
<evidence type="ECO:0000313" key="3">
    <source>
        <dbReference type="EMBL" id="KAJ3050218.1"/>
    </source>
</evidence>
<evidence type="ECO:0000256" key="1">
    <source>
        <dbReference type="ARBA" id="ARBA00023006"/>
    </source>
</evidence>
<comment type="caution">
    <text evidence="3">The sequence shown here is derived from an EMBL/GenBank/DDBJ whole genome shotgun (WGS) entry which is preliminary data.</text>
</comment>
<protein>
    <submittedName>
        <fullName evidence="3">Protein CL16A</fullName>
    </submittedName>
</protein>
<sequence length="397" mass="43779">MEWLKGIVTSTPFAAGSPTLDDAVIEKHSVQYLSLIAQKLRKTLATATPANSGTNLLTPANAVGGAAAGTSTNLDAVGSGVGTLTVEQTRQRKERRDTIVRCLRELVEILIWADNNDSSDCFDFFLEQKLHLLLLKILHVSVEDDIVLELLRFYNVFFESVQAGSILYFFLSNNHINDVIAFKYNTKNDEILSYYMTLLKNLSLKMNAKTANLFYNERADSSESLSEAWHHVDEAVDQLLYFQDLFALEVGDVAPALMDSLMEIVVTPLFLEGLLEGGASVQDTALFMLTHILTSITYIPILDLPPNPTFRLLDALQAPVQHVATACRPDWGDGVAGKKSTTPVRRKQLALSLIFATIRSPVSADLLREVDMCPASVFKAERLLVSSVLTSPLKTSL</sequence>